<reference evidence="2 3" key="1">
    <citation type="submission" date="2017-02" db="EMBL/GenBank/DDBJ databases">
        <authorList>
            <person name="Peterson S.W."/>
        </authorList>
    </citation>
    <scope>NUCLEOTIDE SEQUENCE [LARGE SCALE GENOMIC DNA]</scope>
    <source>
        <strain evidence="2 3">ATCC 43324</strain>
    </source>
</reference>
<keyword evidence="1" id="KW-0472">Membrane</keyword>
<protein>
    <recommendedName>
        <fullName evidence="4">C2H2-type domain-containing protein</fullName>
    </recommendedName>
</protein>
<name>A0A1T4MNU1_9BACT</name>
<dbReference type="RefSeq" id="WP_078805518.1">
    <property type="nucleotide sequence ID" value="NZ_FUXK01000007.1"/>
</dbReference>
<keyword evidence="1" id="KW-1133">Transmembrane helix</keyword>
<dbReference type="EMBL" id="FUXK01000007">
    <property type="protein sequence ID" value="SJZ68682.1"/>
    <property type="molecule type" value="Genomic_DNA"/>
</dbReference>
<sequence>MATQLKPIKCPQCGSEKHDDLGEKLFRCRSCGTEFFLDDDDITIHIKHHFDVPRTSLPGNLRTDTSKKIAVIIATVAITLFFLLFEFVLWDHPSPPKIKAAPIEVHDNVEFSSLLVRKKKAVLFYIVDRNCVNGGDEEARKAKEGVFYGFKDCDTGEVLTEYRLASRDESEMRQLFTSSYLGFLRLSASPRCFIVFDGAKLYELKIDEMQLDDLTPTLIQEKKPLSTGIANMEVLSRSYGEGLIITNNLSEKYYYFPQSNRLYSDEAFDYAQDLNMHELQGQKIEKVMFMLERKENDGRQMQQGNLRLWRVPVTYYPGDPNKIYDFWVFDGNYKTEHGNRIHDAQPIGKWFIGFDAAIMYQNQHFLLLKYNPIVGENANVVFQLRSNVGEVLWTQAIPHCRLDEQVVYDGSALWLCQSQWEKDNYDDTRFVRLDIHNGSVTMRDGLPTRYTLNEKKE</sequence>
<evidence type="ECO:0000313" key="3">
    <source>
        <dbReference type="Proteomes" id="UP000190065"/>
    </source>
</evidence>
<dbReference type="AlphaFoldDB" id="A0A1T4MNU1"/>
<dbReference type="STRING" id="28136.SAMN02745202_00798"/>
<organism evidence="2 3">
    <name type="scientific">Segatella oulorum</name>
    <dbReference type="NCBI Taxonomy" id="28136"/>
    <lineage>
        <taxon>Bacteria</taxon>
        <taxon>Pseudomonadati</taxon>
        <taxon>Bacteroidota</taxon>
        <taxon>Bacteroidia</taxon>
        <taxon>Bacteroidales</taxon>
        <taxon>Prevotellaceae</taxon>
        <taxon>Segatella</taxon>
    </lineage>
</organism>
<evidence type="ECO:0008006" key="4">
    <source>
        <dbReference type="Google" id="ProtNLM"/>
    </source>
</evidence>
<keyword evidence="1" id="KW-0812">Transmembrane</keyword>
<evidence type="ECO:0000256" key="1">
    <source>
        <dbReference type="SAM" id="Phobius"/>
    </source>
</evidence>
<evidence type="ECO:0000313" key="2">
    <source>
        <dbReference type="EMBL" id="SJZ68682.1"/>
    </source>
</evidence>
<accession>A0A1T4MNU1</accession>
<gene>
    <name evidence="2" type="ORF">SAMN02745202_00798</name>
</gene>
<proteinExistence type="predicted"/>
<dbReference type="Proteomes" id="UP000190065">
    <property type="component" value="Unassembled WGS sequence"/>
</dbReference>
<feature type="transmembrane region" description="Helical" evidence="1">
    <location>
        <begin position="69"/>
        <end position="90"/>
    </location>
</feature>